<feature type="transmembrane region" description="Helical" evidence="1">
    <location>
        <begin position="178"/>
        <end position="199"/>
    </location>
</feature>
<accession>A0ABS8JDM0</accession>
<dbReference type="Pfam" id="PF14023">
    <property type="entry name" value="Bestrophin-like"/>
    <property type="match status" value="1"/>
</dbReference>
<keyword evidence="1" id="KW-0812">Transmembrane</keyword>
<evidence type="ECO:0000313" key="3">
    <source>
        <dbReference type="Proteomes" id="UP001165293"/>
    </source>
</evidence>
<dbReference type="RefSeq" id="WP_230525313.1">
    <property type="nucleotide sequence ID" value="NZ_JAJGAK010000001.1"/>
</dbReference>
<evidence type="ECO:0000256" key="1">
    <source>
        <dbReference type="SAM" id="Phobius"/>
    </source>
</evidence>
<dbReference type="InterPro" id="IPR025333">
    <property type="entry name" value="DUF4239"/>
</dbReference>
<dbReference type="Proteomes" id="UP001165293">
    <property type="component" value="Unassembled WGS sequence"/>
</dbReference>
<gene>
    <name evidence="2" type="ORF">LK996_00985</name>
</gene>
<dbReference type="EMBL" id="JAJGAK010000001">
    <property type="protein sequence ID" value="MCC8361659.1"/>
    <property type="molecule type" value="Genomic_DNA"/>
</dbReference>
<evidence type="ECO:0000313" key="2">
    <source>
        <dbReference type="EMBL" id="MCC8361659.1"/>
    </source>
</evidence>
<feature type="transmembrane region" description="Helical" evidence="1">
    <location>
        <begin position="47"/>
        <end position="66"/>
    </location>
</feature>
<keyword evidence="3" id="KW-1185">Reference proteome</keyword>
<keyword evidence="1" id="KW-0472">Membrane</keyword>
<comment type="caution">
    <text evidence="2">The sequence shown here is derived from an EMBL/GenBank/DDBJ whole genome shotgun (WGS) entry which is preliminary data.</text>
</comment>
<protein>
    <submittedName>
        <fullName evidence="2">DUF4239 domain-containing protein</fullName>
    </submittedName>
</protein>
<keyword evidence="1" id="KW-1133">Transmembrane helix</keyword>
<name>A0ABS8JDM0_9GAMM</name>
<reference evidence="2" key="1">
    <citation type="submission" date="2021-10" db="EMBL/GenBank/DDBJ databases">
        <authorList>
            <person name="Lyu M."/>
            <person name="Wang X."/>
            <person name="Meng X."/>
            <person name="Xu K."/>
        </authorList>
    </citation>
    <scope>NUCLEOTIDE SEQUENCE</scope>
    <source>
        <strain evidence="2">A6</strain>
    </source>
</reference>
<sequence length="251" mass="27373">MWTSLAIAVGFVLVAFLVATAPAGWIRRRHGAEHVGETRDLARDIATRLGVLHGLILGLVFGHVVAQSGDLRTGLRAEAAAVEHIYYLAHDYRAPAVQAAAARYVDAVIDRDWPSQRDAGEVSDAGWIALRAVQASLLALEPGNRREHVLADAMQQDMWTLERQRQLRGYQSAEHVPFEFWFAAVVGLALIGALTFVYAPTPKHLAIVGAYAVYAGLVLYMIFDLSRPFAGLITVGPEAFENARGSFRSGL</sequence>
<organism evidence="2 3">
    <name type="scientific">Noviluteimonas lactosilytica</name>
    <dbReference type="NCBI Taxonomy" id="2888523"/>
    <lineage>
        <taxon>Bacteria</taxon>
        <taxon>Pseudomonadati</taxon>
        <taxon>Pseudomonadota</taxon>
        <taxon>Gammaproteobacteria</taxon>
        <taxon>Lysobacterales</taxon>
        <taxon>Lysobacteraceae</taxon>
        <taxon>Noviluteimonas</taxon>
    </lineage>
</organism>
<proteinExistence type="predicted"/>
<feature type="transmembrane region" description="Helical" evidence="1">
    <location>
        <begin position="205"/>
        <end position="223"/>
    </location>
</feature>